<proteinExistence type="predicted"/>
<gene>
    <name evidence="1" type="ORF">CA267_001900</name>
</gene>
<dbReference type="KEGG" id="apel:CA267_001900"/>
<name>A0A6M4M932_9ALTE</name>
<sequence length="95" mass="10630">MDEMTALKKAIEIISGGSQKRFAELVTEQVELSNSCALSLSRKIPSLSQQLVNYWIKNDKPCSPHYAPIISNLTKGEVKMHELRPDVYPVEDKAA</sequence>
<accession>A0A6M4M932</accession>
<reference evidence="2" key="1">
    <citation type="submission" date="2014-12" db="EMBL/GenBank/DDBJ databases">
        <title>Complete genome sequence of a multi-drug resistant Klebsiella pneumoniae.</title>
        <authorList>
            <person name="Hua X."/>
            <person name="Chen Q."/>
            <person name="Li X."/>
            <person name="Feng Y."/>
            <person name="Ruan Z."/>
            <person name="Yu Y."/>
        </authorList>
    </citation>
    <scope>NUCLEOTIDE SEQUENCE [LARGE SCALE GENOMIC DNA]</scope>
    <source>
        <strain evidence="2">5.12</strain>
    </source>
</reference>
<dbReference type="InterPro" id="IPR010982">
    <property type="entry name" value="Lambda_DNA-bd_dom_sf"/>
</dbReference>
<dbReference type="Pfam" id="PF15943">
    <property type="entry name" value="YdaS_toxin"/>
    <property type="match status" value="1"/>
</dbReference>
<dbReference type="EMBL" id="CP052766">
    <property type="protein sequence ID" value="QJR79637.1"/>
    <property type="molecule type" value="Genomic_DNA"/>
</dbReference>
<keyword evidence="2" id="KW-1185">Reference proteome</keyword>
<protein>
    <recommendedName>
        <fullName evidence="3">Helix-turn-helix domain-containing protein</fullName>
    </recommendedName>
</protein>
<reference evidence="1 2" key="2">
    <citation type="submission" date="2020-04" db="EMBL/GenBank/DDBJ databases">
        <title>Complete genome sequence of Alteromonas pelagimontana 5.12T.</title>
        <authorList>
            <person name="Sinha R.K."/>
            <person name="Krishnan K.P."/>
            <person name="Kurian J.P."/>
        </authorList>
    </citation>
    <scope>NUCLEOTIDE SEQUENCE [LARGE SCALE GENOMIC DNA]</scope>
    <source>
        <strain evidence="1 2">5.12</strain>
    </source>
</reference>
<dbReference type="RefSeq" id="WP_075609041.1">
    <property type="nucleotide sequence ID" value="NZ_CP052766.1"/>
</dbReference>
<dbReference type="InterPro" id="IPR031856">
    <property type="entry name" value="YdaS_toxin-like"/>
</dbReference>
<evidence type="ECO:0000313" key="1">
    <source>
        <dbReference type="EMBL" id="QJR79637.1"/>
    </source>
</evidence>
<dbReference type="OrthoDB" id="5682908at2"/>
<evidence type="ECO:0000313" key="2">
    <source>
        <dbReference type="Proteomes" id="UP000219285"/>
    </source>
</evidence>
<dbReference type="GO" id="GO:0003677">
    <property type="term" value="F:DNA binding"/>
    <property type="evidence" value="ECO:0007669"/>
    <property type="project" value="InterPro"/>
</dbReference>
<dbReference type="Proteomes" id="UP000219285">
    <property type="component" value="Chromosome"/>
</dbReference>
<dbReference type="AlphaFoldDB" id="A0A6M4M932"/>
<dbReference type="Gene3D" id="1.10.260.40">
    <property type="entry name" value="lambda repressor-like DNA-binding domains"/>
    <property type="match status" value="1"/>
</dbReference>
<evidence type="ECO:0008006" key="3">
    <source>
        <dbReference type="Google" id="ProtNLM"/>
    </source>
</evidence>
<organism evidence="1 2">
    <name type="scientific">Alteromonas pelagimontana</name>
    <dbReference type="NCBI Taxonomy" id="1858656"/>
    <lineage>
        <taxon>Bacteria</taxon>
        <taxon>Pseudomonadati</taxon>
        <taxon>Pseudomonadota</taxon>
        <taxon>Gammaproteobacteria</taxon>
        <taxon>Alteromonadales</taxon>
        <taxon>Alteromonadaceae</taxon>
        <taxon>Alteromonas/Salinimonas group</taxon>
        <taxon>Alteromonas</taxon>
    </lineage>
</organism>